<evidence type="ECO:0000313" key="11">
    <source>
        <dbReference type="Proteomes" id="UP000887575"/>
    </source>
</evidence>
<keyword evidence="4" id="KW-0808">Transferase</keyword>
<evidence type="ECO:0000259" key="10">
    <source>
        <dbReference type="PROSITE" id="PS50011"/>
    </source>
</evidence>
<dbReference type="WBParaSite" id="MBELARI_LOCUS19182">
    <property type="protein sequence ID" value="MBELARI_LOCUS19182"/>
    <property type="gene ID" value="MBELARI_LOCUS19182"/>
</dbReference>
<dbReference type="PANTHER" id="PTHR21064">
    <property type="entry name" value="AMINOGLYCOSIDE PHOSPHOTRANSFERASE DOMAIN-CONTAINING PROTEIN-RELATED"/>
    <property type="match status" value="1"/>
</dbReference>
<evidence type="ECO:0000256" key="1">
    <source>
        <dbReference type="ARBA" id="ARBA00004496"/>
    </source>
</evidence>
<dbReference type="GO" id="GO:0005524">
    <property type="term" value="F:ATP binding"/>
    <property type="evidence" value="ECO:0007669"/>
    <property type="project" value="InterPro"/>
</dbReference>
<dbReference type="InterPro" id="IPR050249">
    <property type="entry name" value="Pseudomonas-type_ThrB"/>
</dbReference>
<dbReference type="GO" id="GO:0047992">
    <property type="term" value="F:hydroxylysine kinase activity"/>
    <property type="evidence" value="ECO:0007669"/>
    <property type="project" value="UniProtKB-EC"/>
</dbReference>
<dbReference type="SUPFAM" id="SSF56112">
    <property type="entry name" value="Protein kinase-like (PK-like)"/>
    <property type="match status" value="1"/>
</dbReference>
<proteinExistence type="inferred from homology"/>
<dbReference type="EC" id="2.7.1.81" evidence="8"/>
<keyword evidence="11" id="KW-1185">Reference proteome</keyword>
<evidence type="ECO:0000256" key="8">
    <source>
        <dbReference type="ARBA" id="ARBA00038873"/>
    </source>
</evidence>
<dbReference type="GO" id="GO:0004672">
    <property type="term" value="F:protein kinase activity"/>
    <property type="evidence" value="ECO:0007669"/>
    <property type="project" value="InterPro"/>
</dbReference>
<accession>A0AAF3EY93</accession>
<protein>
    <recommendedName>
        <fullName evidence="9">Hydroxylysine kinase</fullName>
        <ecNumber evidence="8">2.7.1.81</ecNumber>
    </recommendedName>
</protein>
<comment type="function">
    <text evidence="7">Catalyzes the GTP-dependent phosphorylation of 5-hydroxy-L-lysine.</text>
</comment>
<dbReference type="InterPro" id="IPR002575">
    <property type="entry name" value="Aminoglycoside_PTrfase"/>
</dbReference>
<dbReference type="GO" id="GO:0005737">
    <property type="term" value="C:cytoplasm"/>
    <property type="evidence" value="ECO:0007669"/>
    <property type="project" value="UniProtKB-SubCell"/>
</dbReference>
<name>A0AAF3EY93_9BILA</name>
<evidence type="ECO:0000313" key="12">
    <source>
        <dbReference type="WBParaSite" id="MBELARI_LOCUS19182"/>
    </source>
</evidence>
<evidence type="ECO:0000256" key="4">
    <source>
        <dbReference type="ARBA" id="ARBA00022679"/>
    </source>
</evidence>
<keyword evidence="3" id="KW-0963">Cytoplasm</keyword>
<feature type="domain" description="Protein kinase" evidence="10">
    <location>
        <begin position="15"/>
        <end position="354"/>
    </location>
</feature>
<dbReference type="Pfam" id="PF01636">
    <property type="entry name" value="APH"/>
    <property type="match status" value="1"/>
</dbReference>
<comment type="similarity">
    <text evidence="2">Belongs to the aminoglycoside phosphotransferase family.</text>
</comment>
<evidence type="ECO:0000256" key="5">
    <source>
        <dbReference type="ARBA" id="ARBA00022777"/>
    </source>
</evidence>
<dbReference type="AlphaFoldDB" id="A0AAF3EY93"/>
<evidence type="ECO:0000256" key="6">
    <source>
        <dbReference type="ARBA" id="ARBA00036820"/>
    </source>
</evidence>
<dbReference type="PANTHER" id="PTHR21064:SF1">
    <property type="entry name" value="HYDROXYLYSINE KINASE"/>
    <property type="match status" value="1"/>
</dbReference>
<dbReference type="Gene3D" id="3.90.1200.10">
    <property type="match status" value="1"/>
</dbReference>
<reference evidence="12" key="1">
    <citation type="submission" date="2024-02" db="UniProtKB">
        <authorList>
            <consortium name="WormBaseParasite"/>
        </authorList>
    </citation>
    <scope>IDENTIFICATION</scope>
</reference>
<dbReference type="PROSITE" id="PS50011">
    <property type="entry name" value="PROTEIN_KINASE_DOM"/>
    <property type="match status" value="1"/>
</dbReference>
<dbReference type="InterPro" id="IPR011009">
    <property type="entry name" value="Kinase-like_dom_sf"/>
</dbReference>
<keyword evidence="5" id="KW-0418">Kinase</keyword>
<evidence type="ECO:0000256" key="2">
    <source>
        <dbReference type="ARBA" id="ARBA00006219"/>
    </source>
</evidence>
<organism evidence="11 12">
    <name type="scientific">Mesorhabditis belari</name>
    <dbReference type="NCBI Taxonomy" id="2138241"/>
    <lineage>
        <taxon>Eukaryota</taxon>
        <taxon>Metazoa</taxon>
        <taxon>Ecdysozoa</taxon>
        <taxon>Nematoda</taxon>
        <taxon>Chromadorea</taxon>
        <taxon>Rhabditida</taxon>
        <taxon>Rhabditina</taxon>
        <taxon>Rhabditomorpha</taxon>
        <taxon>Rhabditoidea</taxon>
        <taxon>Rhabditidae</taxon>
        <taxon>Mesorhabditinae</taxon>
        <taxon>Mesorhabditis</taxon>
    </lineage>
</organism>
<comment type="catalytic activity">
    <reaction evidence="6">
        <text>(5R)-5-hydroxy-L-lysine + GTP = (5R)-5-phosphooxy-L-lysine + GDP + H(+)</text>
        <dbReference type="Rhea" id="RHEA:19049"/>
        <dbReference type="ChEBI" id="CHEBI:15378"/>
        <dbReference type="ChEBI" id="CHEBI:37565"/>
        <dbReference type="ChEBI" id="CHEBI:57882"/>
        <dbReference type="ChEBI" id="CHEBI:58189"/>
        <dbReference type="ChEBI" id="CHEBI:58357"/>
        <dbReference type="EC" id="2.7.1.81"/>
    </reaction>
</comment>
<comment type="subcellular location">
    <subcellularLocation>
        <location evidence="1">Cytoplasm</location>
    </subcellularLocation>
</comment>
<evidence type="ECO:0000256" key="7">
    <source>
        <dbReference type="ARBA" id="ARBA00037368"/>
    </source>
</evidence>
<sequence>MFTQDEVTQAPRIPIEKVKRILKNAWGIVSCDVQVLNGYEDMNFRATRCVWDHGMSEDETVIFKITNPVAARNTRHLDFQRHVCETLTSNGIPAPYYIPLKNSQKIWRLEKITDNVVLPVRLIRILPGTNLEHFPFDQNTVIRIGRLVGDFHNVMDMIPKAQWHQHIPFIAAENVDCAVKEVEILQKAGFLTPQKSMLVRKVFAELREMLNESHNMDTGLIHSDINDTNILVEQKEEQLEITGLIDMGDVHCSLRIMDIGATCLYLALGDSSDDKDWSRFPRWFLEGYESVRECADAAKIISGMRARMACSLICGLRAARINYRKEHDAYVLKTQIRGWNMLEQLSRAGAHPLI</sequence>
<evidence type="ECO:0000256" key="9">
    <source>
        <dbReference type="ARBA" id="ARBA00040505"/>
    </source>
</evidence>
<dbReference type="Proteomes" id="UP000887575">
    <property type="component" value="Unassembled WGS sequence"/>
</dbReference>
<evidence type="ECO:0000256" key="3">
    <source>
        <dbReference type="ARBA" id="ARBA00022490"/>
    </source>
</evidence>
<dbReference type="InterPro" id="IPR000719">
    <property type="entry name" value="Prot_kinase_dom"/>
</dbReference>